<comment type="caution">
    <text evidence="2">The sequence shown here is derived from an EMBL/GenBank/DDBJ whole genome shotgun (WGS) entry which is preliminary data.</text>
</comment>
<evidence type="ECO:0000313" key="1">
    <source>
        <dbReference type="EMBL" id="TWT70298.1"/>
    </source>
</evidence>
<proteinExistence type="predicted"/>
<evidence type="ECO:0000313" key="3">
    <source>
        <dbReference type="Proteomes" id="UP000316476"/>
    </source>
</evidence>
<name>A0A5C6FVR8_9PLAN</name>
<dbReference type="RefSeq" id="WP_146412041.1">
    <property type="nucleotide sequence ID" value="NZ_SJPL01000001.1"/>
</dbReference>
<protein>
    <recommendedName>
        <fullName evidence="5">Motility protein</fullName>
    </recommendedName>
</protein>
<accession>A0A5C6FVR8</accession>
<evidence type="ECO:0008006" key="5">
    <source>
        <dbReference type="Google" id="ProtNLM"/>
    </source>
</evidence>
<dbReference type="EMBL" id="SJPL01000001">
    <property type="protein sequence ID" value="TWT70298.1"/>
    <property type="molecule type" value="Genomic_DNA"/>
</dbReference>
<organism evidence="2 3">
    <name type="scientific">Crateriforma conspicua</name>
    <dbReference type="NCBI Taxonomy" id="2527996"/>
    <lineage>
        <taxon>Bacteria</taxon>
        <taxon>Pseudomonadati</taxon>
        <taxon>Planctomycetota</taxon>
        <taxon>Planctomycetia</taxon>
        <taxon>Planctomycetales</taxon>
        <taxon>Planctomycetaceae</taxon>
        <taxon>Crateriforma</taxon>
    </lineage>
</organism>
<reference evidence="3 4" key="1">
    <citation type="submission" date="2019-02" db="EMBL/GenBank/DDBJ databases">
        <title>Deep-cultivation of Planctomycetes and their phenomic and genomic characterization uncovers novel biology.</title>
        <authorList>
            <person name="Wiegand S."/>
            <person name="Jogler M."/>
            <person name="Boedeker C."/>
            <person name="Pinto D."/>
            <person name="Vollmers J."/>
            <person name="Rivas-Marin E."/>
            <person name="Kohn T."/>
            <person name="Peeters S.H."/>
            <person name="Heuer A."/>
            <person name="Rast P."/>
            <person name="Oberbeckmann S."/>
            <person name="Bunk B."/>
            <person name="Jeske O."/>
            <person name="Meyerdierks A."/>
            <person name="Storesund J.E."/>
            <person name="Kallscheuer N."/>
            <person name="Luecker S."/>
            <person name="Lage O.M."/>
            <person name="Pohl T."/>
            <person name="Merkel B.J."/>
            <person name="Hornburger P."/>
            <person name="Mueller R.-W."/>
            <person name="Bruemmer F."/>
            <person name="Labrenz M."/>
            <person name="Spormann A.M."/>
            <person name="Op Den Camp H."/>
            <person name="Overmann J."/>
            <person name="Amann R."/>
            <person name="Jetten M.S.M."/>
            <person name="Mascher T."/>
            <person name="Medema M.H."/>
            <person name="Devos D.P."/>
            <person name="Kaster A.-K."/>
            <person name="Ovreas L."/>
            <person name="Rohde M."/>
            <person name="Galperin M.Y."/>
            <person name="Jogler C."/>
        </authorList>
    </citation>
    <scope>NUCLEOTIDE SEQUENCE [LARGE SCALE GENOMIC DNA]</scope>
    <source>
        <strain evidence="1 4">Pan14r</strain>
        <strain evidence="2 3">V7</strain>
    </source>
</reference>
<dbReference type="EMBL" id="SJPZ01000001">
    <property type="protein sequence ID" value="TWU65725.1"/>
    <property type="molecule type" value="Genomic_DNA"/>
</dbReference>
<dbReference type="Proteomes" id="UP000316476">
    <property type="component" value="Unassembled WGS sequence"/>
</dbReference>
<dbReference type="AlphaFoldDB" id="A0A5C6FVR8"/>
<evidence type="ECO:0000313" key="4">
    <source>
        <dbReference type="Proteomes" id="UP000317238"/>
    </source>
</evidence>
<sequence>MTSGLDPVIAQVLQARQASTNQQVATAVAAKQLDATKQTGDAINQMLETIATAQKQIAQGYLDVKV</sequence>
<gene>
    <name evidence="1" type="ORF">Pan14r_26030</name>
    <name evidence="2" type="ORF">V7x_12740</name>
</gene>
<accession>A0A5C5Y5U5</accession>
<keyword evidence="4" id="KW-1185">Reference proteome</keyword>
<dbReference type="Proteomes" id="UP000317238">
    <property type="component" value="Unassembled WGS sequence"/>
</dbReference>
<evidence type="ECO:0000313" key="2">
    <source>
        <dbReference type="EMBL" id="TWU65725.1"/>
    </source>
</evidence>
<dbReference type="OrthoDB" id="282446at2"/>